<dbReference type="AlphaFoldDB" id="A0A4Y2C6V2"/>
<reference evidence="1 2" key="1">
    <citation type="journal article" date="2019" name="Sci. Rep.">
        <title>Orb-weaving spider Araneus ventricosus genome elucidates the spidroin gene catalogue.</title>
        <authorList>
            <person name="Kono N."/>
            <person name="Nakamura H."/>
            <person name="Ohtoshi R."/>
            <person name="Moran D.A.P."/>
            <person name="Shinohara A."/>
            <person name="Yoshida Y."/>
            <person name="Fujiwara M."/>
            <person name="Mori M."/>
            <person name="Tomita M."/>
            <person name="Arakawa K."/>
        </authorList>
    </citation>
    <scope>NUCLEOTIDE SEQUENCE [LARGE SCALE GENOMIC DNA]</scope>
</reference>
<sequence>MAIFTTKKWPKTDFSADENEIALKKKRKIISFLININANDLSLTCFSSYRKTIKLVSWICRFVQNCKHQNKKKDELTVSEINEAESFLIRLIEYESFHGIEDKWIISLNPFIDHGIVRAKTAVFQRDDISEFRTHAILPSDHSLVRSLVIEEQVERTYWSFSRPNFSKIKILDIRGAKSCFIHFKNLYNL</sequence>
<evidence type="ECO:0000313" key="2">
    <source>
        <dbReference type="Proteomes" id="UP000499080"/>
    </source>
</evidence>
<organism evidence="1 2">
    <name type="scientific">Araneus ventricosus</name>
    <name type="common">Orbweaver spider</name>
    <name type="synonym">Epeira ventricosa</name>
    <dbReference type="NCBI Taxonomy" id="182803"/>
    <lineage>
        <taxon>Eukaryota</taxon>
        <taxon>Metazoa</taxon>
        <taxon>Ecdysozoa</taxon>
        <taxon>Arthropoda</taxon>
        <taxon>Chelicerata</taxon>
        <taxon>Arachnida</taxon>
        <taxon>Araneae</taxon>
        <taxon>Araneomorphae</taxon>
        <taxon>Entelegynae</taxon>
        <taxon>Araneoidea</taxon>
        <taxon>Araneidae</taxon>
        <taxon>Araneus</taxon>
    </lineage>
</organism>
<accession>A0A4Y2C6V2</accession>
<dbReference type="EMBL" id="BGPR01000154">
    <property type="protein sequence ID" value="GBM00191.1"/>
    <property type="molecule type" value="Genomic_DNA"/>
</dbReference>
<protein>
    <submittedName>
        <fullName evidence="1">Uncharacterized protein</fullName>
    </submittedName>
</protein>
<name>A0A4Y2C6V2_ARAVE</name>
<keyword evidence="2" id="KW-1185">Reference proteome</keyword>
<dbReference type="Proteomes" id="UP000499080">
    <property type="component" value="Unassembled WGS sequence"/>
</dbReference>
<dbReference type="OrthoDB" id="6436017at2759"/>
<evidence type="ECO:0000313" key="1">
    <source>
        <dbReference type="EMBL" id="GBM00191.1"/>
    </source>
</evidence>
<comment type="caution">
    <text evidence="1">The sequence shown here is derived from an EMBL/GenBank/DDBJ whole genome shotgun (WGS) entry which is preliminary data.</text>
</comment>
<gene>
    <name evidence="1" type="ORF">AVEN_176425_1</name>
</gene>
<proteinExistence type="predicted"/>